<dbReference type="CDD" id="cd06261">
    <property type="entry name" value="TM_PBP2"/>
    <property type="match status" value="1"/>
</dbReference>
<feature type="region of interest" description="Disordered" evidence="8">
    <location>
        <begin position="1"/>
        <end position="44"/>
    </location>
</feature>
<dbReference type="EMBL" id="FMYH01000001">
    <property type="protein sequence ID" value="SDB93018.1"/>
    <property type="molecule type" value="Genomic_DNA"/>
</dbReference>
<accession>A0A1G6HFX7</accession>
<dbReference type="OrthoDB" id="9812701at2"/>
<sequence>MTVLKAAATPVADADAARDAVLAAPDEATSDDASDTLPDDAPRADGRLDRAWNVPRIGASRGWARARTLLRPGVVVPLLVVLVVLAWGVVPSLFTSYDPITGVPADKLLGPSSAHWFGTDHLGRDLFSRTVHGTGLSLKAAFIALAISLVVGAAIGLFAGFLGGWVDDALMRLVDVLLAIPGLLLSLAIVTALGFGTVKVAIAVGVAGVATFARVMRAQVLRVRNATFVEAAGLAGASRLSIIGRHVLPNAAGPVLALAAVELGAVILAVSALSFLGYGAVPPTPEWGSLISEGRNYLAVAWWYSTMPGLVIIVFVVAVNRLGRSLHPAEGHH</sequence>
<dbReference type="PANTHER" id="PTHR43386:SF1">
    <property type="entry name" value="D,D-DIPEPTIDE TRANSPORT SYSTEM PERMEASE PROTEIN DDPC-RELATED"/>
    <property type="match status" value="1"/>
</dbReference>
<name>A0A1G6HFX7_9MICO</name>
<keyword evidence="3" id="KW-1003">Cell membrane</keyword>
<evidence type="ECO:0000259" key="9">
    <source>
        <dbReference type="PROSITE" id="PS50928"/>
    </source>
</evidence>
<dbReference type="GO" id="GO:0055085">
    <property type="term" value="P:transmembrane transport"/>
    <property type="evidence" value="ECO:0007669"/>
    <property type="project" value="InterPro"/>
</dbReference>
<keyword evidence="4 7" id="KW-0812">Transmembrane</keyword>
<evidence type="ECO:0000313" key="11">
    <source>
        <dbReference type="Proteomes" id="UP000199039"/>
    </source>
</evidence>
<dbReference type="InterPro" id="IPR000515">
    <property type="entry name" value="MetI-like"/>
</dbReference>
<evidence type="ECO:0000256" key="8">
    <source>
        <dbReference type="SAM" id="MobiDB-lite"/>
    </source>
</evidence>
<keyword evidence="5 7" id="KW-1133">Transmembrane helix</keyword>
<evidence type="ECO:0000256" key="3">
    <source>
        <dbReference type="ARBA" id="ARBA00022475"/>
    </source>
</evidence>
<feature type="transmembrane region" description="Helical" evidence="7">
    <location>
        <begin position="140"/>
        <end position="166"/>
    </location>
</feature>
<dbReference type="RefSeq" id="WP_093181191.1">
    <property type="nucleotide sequence ID" value="NZ_FMYH01000001.1"/>
</dbReference>
<dbReference type="STRING" id="1814289.SAMN05216410_0986"/>
<comment type="similarity">
    <text evidence="7">Belongs to the binding-protein-dependent transport system permease family.</text>
</comment>
<comment type="subcellular location">
    <subcellularLocation>
        <location evidence="1 7">Cell membrane</location>
        <topology evidence="1 7">Multi-pass membrane protein</topology>
    </subcellularLocation>
</comment>
<gene>
    <name evidence="10" type="ORF">SAMN05216410_0986</name>
</gene>
<evidence type="ECO:0000256" key="7">
    <source>
        <dbReference type="RuleBase" id="RU363032"/>
    </source>
</evidence>
<evidence type="ECO:0000256" key="2">
    <source>
        <dbReference type="ARBA" id="ARBA00022448"/>
    </source>
</evidence>
<feature type="transmembrane region" description="Helical" evidence="7">
    <location>
        <begin position="255"/>
        <end position="281"/>
    </location>
</feature>
<feature type="domain" description="ABC transmembrane type-1" evidence="9">
    <location>
        <begin position="134"/>
        <end position="323"/>
    </location>
</feature>
<dbReference type="AlphaFoldDB" id="A0A1G6HFX7"/>
<proteinExistence type="inferred from homology"/>
<evidence type="ECO:0000256" key="6">
    <source>
        <dbReference type="ARBA" id="ARBA00023136"/>
    </source>
</evidence>
<feature type="compositionally biased region" description="Low complexity" evidence="8">
    <location>
        <begin position="1"/>
        <end position="27"/>
    </location>
</feature>
<feature type="compositionally biased region" description="Acidic residues" evidence="8">
    <location>
        <begin position="28"/>
        <end position="38"/>
    </location>
</feature>
<dbReference type="InterPro" id="IPR035906">
    <property type="entry name" value="MetI-like_sf"/>
</dbReference>
<dbReference type="Gene3D" id="1.10.3720.10">
    <property type="entry name" value="MetI-like"/>
    <property type="match status" value="1"/>
</dbReference>
<feature type="transmembrane region" description="Helical" evidence="7">
    <location>
        <begin position="173"/>
        <end position="194"/>
    </location>
</feature>
<organism evidence="10 11">
    <name type="scientific">Sanguibacter gelidistatuariae</name>
    <dbReference type="NCBI Taxonomy" id="1814289"/>
    <lineage>
        <taxon>Bacteria</taxon>
        <taxon>Bacillati</taxon>
        <taxon>Actinomycetota</taxon>
        <taxon>Actinomycetes</taxon>
        <taxon>Micrococcales</taxon>
        <taxon>Sanguibacteraceae</taxon>
        <taxon>Sanguibacter</taxon>
    </lineage>
</organism>
<keyword evidence="11" id="KW-1185">Reference proteome</keyword>
<keyword evidence="2 7" id="KW-0813">Transport</keyword>
<dbReference type="PANTHER" id="PTHR43386">
    <property type="entry name" value="OLIGOPEPTIDE TRANSPORT SYSTEM PERMEASE PROTEIN APPC"/>
    <property type="match status" value="1"/>
</dbReference>
<dbReference type="GO" id="GO:0005886">
    <property type="term" value="C:plasma membrane"/>
    <property type="evidence" value="ECO:0007669"/>
    <property type="project" value="UniProtKB-SubCell"/>
</dbReference>
<keyword evidence="6 7" id="KW-0472">Membrane</keyword>
<dbReference type="Proteomes" id="UP000199039">
    <property type="component" value="Unassembled WGS sequence"/>
</dbReference>
<feature type="transmembrane region" description="Helical" evidence="7">
    <location>
        <begin position="200"/>
        <end position="216"/>
    </location>
</feature>
<dbReference type="InterPro" id="IPR050366">
    <property type="entry name" value="BP-dependent_transpt_permease"/>
</dbReference>
<evidence type="ECO:0000256" key="5">
    <source>
        <dbReference type="ARBA" id="ARBA00022989"/>
    </source>
</evidence>
<protein>
    <submittedName>
        <fullName evidence="10">Peptide/nickel transport system permease protein</fullName>
    </submittedName>
</protein>
<evidence type="ECO:0000256" key="4">
    <source>
        <dbReference type="ARBA" id="ARBA00022692"/>
    </source>
</evidence>
<evidence type="ECO:0000313" key="10">
    <source>
        <dbReference type="EMBL" id="SDB93018.1"/>
    </source>
</evidence>
<evidence type="ECO:0000256" key="1">
    <source>
        <dbReference type="ARBA" id="ARBA00004651"/>
    </source>
</evidence>
<feature type="transmembrane region" description="Helical" evidence="7">
    <location>
        <begin position="301"/>
        <end position="319"/>
    </location>
</feature>
<dbReference type="Pfam" id="PF00528">
    <property type="entry name" value="BPD_transp_1"/>
    <property type="match status" value="1"/>
</dbReference>
<reference evidence="10 11" key="1">
    <citation type="submission" date="2016-09" db="EMBL/GenBank/DDBJ databases">
        <authorList>
            <person name="Capua I."/>
            <person name="De Benedictis P."/>
            <person name="Joannis T."/>
            <person name="Lombin L.H."/>
            <person name="Cattoli G."/>
        </authorList>
    </citation>
    <scope>NUCLEOTIDE SEQUENCE [LARGE SCALE GENOMIC DNA]</scope>
    <source>
        <strain evidence="10 11">ISLP-3</strain>
    </source>
</reference>
<feature type="transmembrane region" description="Helical" evidence="7">
    <location>
        <begin position="69"/>
        <end position="90"/>
    </location>
</feature>
<dbReference type="SUPFAM" id="SSF161098">
    <property type="entry name" value="MetI-like"/>
    <property type="match status" value="1"/>
</dbReference>
<dbReference type="PROSITE" id="PS50928">
    <property type="entry name" value="ABC_TM1"/>
    <property type="match status" value="1"/>
</dbReference>